<feature type="region of interest" description="Disordered" evidence="1">
    <location>
        <begin position="1"/>
        <end position="30"/>
    </location>
</feature>
<keyword evidence="2" id="KW-0812">Transmembrane</keyword>
<accession>A0A024TXE7</accession>
<keyword evidence="2" id="KW-0472">Membrane</keyword>
<evidence type="ECO:0000256" key="2">
    <source>
        <dbReference type="SAM" id="Phobius"/>
    </source>
</evidence>
<gene>
    <name evidence="3" type="ORF">H310_09308</name>
</gene>
<name>A0A024TXE7_9STRA</name>
<evidence type="ECO:0000256" key="1">
    <source>
        <dbReference type="SAM" id="MobiDB-lite"/>
    </source>
</evidence>
<dbReference type="AlphaFoldDB" id="A0A024TXE7"/>
<sequence>MDSRGKTQRPPQTSTGATTERTMDKPAAPTPEKLVLLASTGWLFPRGRALVGLVVVIAAAISHLIPPSFAPQASSNARRFLTMVNVSAPTLLMYQSDIVTMTPRSLLSPDPIVRTPICRIQRRRHNLACLY</sequence>
<dbReference type="EMBL" id="KI913971">
    <property type="protein sequence ID" value="ETV98007.1"/>
    <property type="molecule type" value="Genomic_DNA"/>
</dbReference>
<feature type="compositionally biased region" description="Polar residues" evidence="1">
    <location>
        <begin position="9"/>
        <end position="20"/>
    </location>
</feature>
<dbReference type="RefSeq" id="XP_008873568.1">
    <property type="nucleotide sequence ID" value="XM_008875346.1"/>
</dbReference>
<reference evidence="3" key="1">
    <citation type="submission" date="2013-12" db="EMBL/GenBank/DDBJ databases">
        <title>The Genome Sequence of Aphanomyces invadans NJM9701.</title>
        <authorList>
            <consortium name="The Broad Institute Genomics Platform"/>
            <person name="Russ C."/>
            <person name="Tyler B."/>
            <person name="van West P."/>
            <person name="Dieguez-Uribeondo J."/>
            <person name="Young S.K."/>
            <person name="Zeng Q."/>
            <person name="Gargeya S."/>
            <person name="Fitzgerald M."/>
            <person name="Abouelleil A."/>
            <person name="Alvarado L."/>
            <person name="Chapman S.B."/>
            <person name="Gainer-Dewar J."/>
            <person name="Goldberg J."/>
            <person name="Griggs A."/>
            <person name="Gujja S."/>
            <person name="Hansen M."/>
            <person name="Howarth C."/>
            <person name="Imamovic A."/>
            <person name="Ireland A."/>
            <person name="Larimer J."/>
            <person name="McCowan C."/>
            <person name="Murphy C."/>
            <person name="Pearson M."/>
            <person name="Poon T.W."/>
            <person name="Priest M."/>
            <person name="Roberts A."/>
            <person name="Saif S."/>
            <person name="Shea T."/>
            <person name="Sykes S."/>
            <person name="Wortman J."/>
            <person name="Nusbaum C."/>
            <person name="Birren B."/>
        </authorList>
    </citation>
    <scope>NUCLEOTIDE SEQUENCE [LARGE SCALE GENOMIC DNA]</scope>
    <source>
        <strain evidence="3">NJM9701</strain>
    </source>
</reference>
<feature type="transmembrane region" description="Helical" evidence="2">
    <location>
        <begin position="49"/>
        <end position="70"/>
    </location>
</feature>
<dbReference type="VEuPathDB" id="FungiDB:H310_09308"/>
<organism evidence="3">
    <name type="scientific">Aphanomyces invadans</name>
    <dbReference type="NCBI Taxonomy" id="157072"/>
    <lineage>
        <taxon>Eukaryota</taxon>
        <taxon>Sar</taxon>
        <taxon>Stramenopiles</taxon>
        <taxon>Oomycota</taxon>
        <taxon>Saprolegniomycetes</taxon>
        <taxon>Saprolegniales</taxon>
        <taxon>Verrucalvaceae</taxon>
        <taxon>Aphanomyces</taxon>
    </lineage>
</organism>
<protein>
    <submittedName>
        <fullName evidence="3">Uncharacterized protein</fullName>
    </submittedName>
</protein>
<keyword evidence="2" id="KW-1133">Transmembrane helix</keyword>
<proteinExistence type="predicted"/>
<dbReference type="GeneID" id="20086358"/>
<evidence type="ECO:0000313" key="3">
    <source>
        <dbReference type="EMBL" id="ETV98007.1"/>
    </source>
</evidence>